<dbReference type="Proteomes" id="UP000664293">
    <property type="component" value="Unassembled WGS sequence"/>
</dbReference>
<evidence type="ECO:0000259" key="1">
    <source>
        <dbReference type="Pfam" id="PF01370"/>
    </source>
</evidence>
<dbReference type="InterPro" id="IPR050177">
    <property type="entry name" value="Lipid_A_modif_metabolic_enz"/>
</dbReference>
<dbReference type="RefSeq" id="WP_207001845.1">
    <property type="nucleotide sequence ID" value="NZ_JAEKJR010000002.1"/>
</dbReference>
<dbReference type="InterPro" id="IPR036291">
    <property type="entry name" value="NAD(P)-bd_dom_sf"/>
</dbReference>
<dbReference type="EMBL" id="JAEKJR010000002">
    <property type="protein sequence ID" value="MBN8431261.1"/>
    <property type="molecule type" value="Genomic_DNA"/>
</dbReference>
<dbReference type="SUPFAM" id="SSF51735">
    <property type="entry name" value="NAD(P)-binding Rossmann-fold domains"/>
    <property type="match status" value="1"/>
</dbReference>
<feature type="domain" description="NAD-dependent epimerase/dehydratase" evidence="1">
    <location>
        <begin position="4"/>
        <end position="235"/>
    </location>
</feature>
<dbReference type="PANTHER" id="PTHR43245">
    <property type="entry name" value="BIFUNCTIONAL POLYMYXIN RESISTANCE PROTEIN ARNA"/>
    <property type="match status" value="1"/>
</dbReference>
<evidence type="ECO:0000313" key="3">
    <source>
        <dbReference type="Proteomes" id="UP000664293"/>
    </source>
</evidence>
<organism evidence="2 3">
    <name type="scientific">Microbulbifer salipaludis</name>
    <dbReference type="NCBI Taxonomy" id="187980"/>
    <lineage>
        <taxon>Bacteria</taxon>
        <taxon>Pseudomonadati</taxon>
        <taxon>Pseudomonadota</taxon>
        <taxon>Gammaproteobacteria</taxon>
        <taxon>Cellvibrionales</taxon>
        <taxon>Microbulbiferaceae</taxon>
        <taxon>Microbulbifer</taxon>
    </lineage>
</organism>
<protein>
    <submittedName>
        <fullName evidence="2">NAD-dependent epimerase/dehydratase family protein</fullName>
    </submittedName>
</protein>
<accession>A0ABS3E7I5</accession>
<reference evidence="2 3" key="1">
    <citation type="submission" date="2020-12" db="EMBL/GenBank/DDBJ databases">
        <title>Oil enriched cultivation method for isolating marine PHA-producing bacteria.</title>
        <authorList>
            <person name="Zheng W."/>
            <person name="Yu S."/>
            <person name="Huang Y."/>
        </authorList>
    </citation>
    <scope>NUCLEOTIDE SEQUENCE [LARGE SCALE GENOMIC DNA]</scope>
    <source>
        <strain evidence="2 3">SN0-2</strain>
    </source>
</reference>
<comment type="caution">
    <text evidence="2">The sequence shown here is derived from an EMBL/GenBank/DDBJ whole genome shotgun (WGS) entry which is preliminary data.</text>
</comment>
<keyword evidence="3" id="KW-1185">Reference proteome</keyword>
<evidence type="ECO:0000313" key="2">
    <source>
        <dbReference type="EMBL" id="MBN8431261.1"/>
    </source>
</evidence>
<dbReference type="Gene3D" id="3.40.50.720">
    <property type="entry name" value="NAD(P)-binding Rossmann-like Domain"/>
    <property type="match status" value="1"/>
</dbReference>
<name>A0ABS3E7I5_9GAMM</name>
<dbReference type="InterPro" id="IPR001509">
    <property type="entry name" value="Epimerase_deHydtase"/>
</dbReference>
<proteinExistence type="predicted"/>
<dbReference type="Pfam" id="PF01370">
    <property type="entry name" value="Epimerase"/>
    <property type="match status" value="1"/>
</dbReference>
<sequence>MRWVIIGSSGYIGSALCRYLVKAGASVLSVSRRASGPSHCDHHQNTAFDAASFTGLFESGDIVVYAAGLASPRDCYRRPELAHRLNCALPEALLKLAEAAGVEQFLYLSSIKAVKAPEGEVITEEGGVPATDPYGASKWHAERLLLAHAGKTRVNVLRPAAVYGDCSGASADSPTTGTLPPKRAISMRSRVRAWCSLLPIVPATGYRSVVALEDLLAAIWAVGRSECRGEIFVIAEPGYYNLALIGAAASGRRVISSQLFADLLLFPFKALSICGFRTGVLDLQRSEIYSAQRLKRRLNWQPLQRYDQFLGEG</sequence>
<gene>
    <name evidence="2" type="ORF">JF535_10395</name>
</gene>